<dbReference type="PROSITE" id="PS51257">
    <property type="entry name" value="PROKAR_LIPOPROTEIN"/>
    <property type="match status" value="1"/>
</dbReference>
<dbReference type="Pfam" id="PF13590">
    <property type="entry name" value="DUF4136"/>
    <property type="match status" value="1"/>
</dbReference>
<feature type="chain" id="PRO_5022201501" evidence="1">
    <location>
        <begin position="17"/>
        <end position="187"/>
    </location>
</feature>
<keyword evidence="4" id="KW-1185">Reference proteome</keyword>
<feature type="domain" description="DUF4136" evidence="2">
    <location>
        <begin position="43"/>
        <end position="185"/>
    </location>
</feature>
<evidence type="ECO:0000259" key="2">
    <source>
        <dbReference type="Pfam" id="PF13590"/>
    </source>
</evidence>
<organism evidence="3 4">
    <name type="scientific">Shewanella hanedai</name>
    <name type="common">Alteromonas hanedai</name>
    <dbReference type="NCBI Taxonomy" id="25"/>
    <lineage>
        <taxon>Bacteria</taxon>
        <taxon>Pseudomonadati</taxon>
        <taxon>Pseudomonadota</taxon>
        <taxon>Gammaproteobacteria</taxon>
        <taxon>Alteromonadales</taxon>
        <taxon>Shewanellaceae</taxon>
        <taxon>Shewanella</taxon>
    </lineage>
</organism>
<dbReference type="InterPro" id="IPR025411">
    <property type="entry name" value="DUF4136"/>
</dbReference>
<dbReference type="Proteomes" id="UP000318126">
    <property type="component" value="Unassembled WGS sequence"/>
</dbReference>
<dbReference type="AlphaFoldDB" id="A0A553JPT3"/>
<comment type="caution">
    <text evidence="3">The sequence shown here is derived from an EMBL/GenBank/DDBJ whole genome shotgun (WGS) entry which is preliminary data.</text>
</comment>
<dbReference type="RefSeq" id="WP_144040098.1">
    <property type="nucleotide sequence ID" value="NZ_BMPL01000008.1"/>
</dbReference>
<protein>
    <submittedName>
        <fullName evidence="3">DUF4136 domain-containing protein</fullName>
    </submittedName>
</protein>
<accession>A0A553JPT3</accession>
<feature type="signal peptide" evidence="1">
    <location>
        <begin position="1"/>
        <end position="16"/>
    </location>
</feature>
<gene>
    <name evidence="3" type="ORF">FN961_10305</name>
</gene>
<evidence type="ECO:0000313" key="4">
    <source>
        <dbReference type="Proteomes" id="UP000318126"/>
    </source>
</evidence>
<sequence length="187" mass="20436">MIKRICALLLISTLSACTVTEVIEQNPQRTTMVATGDLSFLSDQTRNFVWHPTLAKVIADERVDSDTVTKNMQISLQKVMEAKGYRLVSNQDSPAFLVGFGLALGSDMSDSEILNKAGLVPGLSTLGVDMDKYEKGSVLVALFNPKLPQPVWRALGQGFTDFEKDGAERQQGFDSFIATMMMAIPAI</sequence>
<evidence type="ECO:0000313" key="3">
    <source>
        <dbReference type="EMBL" id="TRY14482.1"/>
    </source>
</evidence>
<dbReference type="OrthoDB" id="5876564at2"/>
<proteinExistence type="predicted"/>
<keyword evidence="1" id="KW-0732">Signal</keyword>
<name>A0A553JPT3_SHEHA</name>
<evidence type="ECO:0000256" key="1">
    <source>
        <dbReference type="SAM" id="SignalP"/>
    </source>
</evidence>
<dbReference type="EMBL" id="VKGK01000010">
    <property type="protein sequence ID" value="TRY14482.1"/>
    <property type="molecule type" value="Genomic_DNA"/>
</dbReference>
<reference evidence="4" key="1">
    <citation type="submission" date="2019-07" db="EMBL/GenBank/DDBJ databases">
        <title>Shewanella sp. YLB-08 draft genomic sequence.</title>
        <authorList>
            <person name="Yu L."/>
        </authorList>
    </citation>
    <scope>NUCLEOTIDE SEQUENCE [LARGE SCALE GENOMIC DNA]</scope>
    <source>
        <strain evidence="4">JCM 20706</strain>
    </source>
</reference>